<evidence type="ECO:0000259" key="7">
    <source>
        <dbReference type="PROSITE" id="PS50850"/>
    </source>
</evidence>
<comment type="caution">
    <text evidence="8">The sequence shown here is derived from an EMBL/GenBank/DDBJ whole genome shotgun (WGS) entry which is preliminary data.</text>
</comment>
<evidence type="ECO:0000256" key="1">
    <source>
        <dbReference type="ARBA" id="ARBA00004141"/>
    </source>
</evidence>
<dbReference type="InterPro" id="IPR036259">
    <property type="entry name" value="MFS_trans_sf"/>
</dbReference>
<evidence type="ECO:0000256" key="4">
    <source>
        <dbReference type="ARBA" id="ARBA00023136"/>
    </source>
</evidence>
<evidence type="ECO:0000313" key="8">
    <source>
        <dbReference type="EMBL" id="KAK6169030.1"/>
    </source>
</evidence>
<keyword evidence="4 6" id="KW-0472">Membrane</keyword>
<keyword evidence="9" id="KW-1185">Reference proteome</keyword>
<dbReference type="EMBL" id="JAZGQO010000015">
    <property type="protein sequence ID" value="KAK6169030.1"/>
    <property type="molecule type" value="Genomic_DNA"/>
</dbReference>
<dbReference type="AlphaFoldDB" id="A0AAN8GAC6"/>
<evidence type="ECO:0000313" key="9">
    <source>
        <dbReference type="Proteomes" id="UP001347796"/>
    </source>
</evidence>
<comment type="subcellular location">
    <subcellularLocation>
        <location evidence="1">Membrane</location>
        <topology evidence="1">Multi-pass membrane protein</topology>
    </subcellularLocation>
</comment>
<dbReference type="Gene3D" id="1.20.1250.20">
    <property type="entry name" value="MFS general substrate transporter like domains"/>
    <property type="match status" value="1"/>
</dbReference>
<dbReference type="SUPFAM" id="SSF103473">
    <property type="entry name" value="MFS general substrate transporter"/>
    <property type="match status" value="1"/>
</dbReference>
<evidence type="ECO:0000256" key="3">
    <source>
        <dbReference type="ARBA" id="ARBA00022989"/>
    </source>
</evidence>
<sequence>MKFDVIAGKIGEFGLYQKRVYFLLCLPALFAGIQTMISVFTLGVPKHRCAIPSLHNDSYEVIDDSHRSLINQSIPISVSFKGQRSYDKCHLIDAATNTSEGSNQHECSMWVYDKEFFDDTVITKFNLVCEDKLARAHARMILMSGYLLGSVLTGIIADAVGRKMALMLLIVIHSTSSIATAWAPSFIVYVSLRFFTGISNSGLFLVVFVLGVELVGPSKRMLAGIIVEYFWAFGVMILGGVAYALRDWQLLQMTFAFPSIILLSYWWLIPESPRWLMAKSRHEEAETIIRDMARVNQVKLPNSLFKQDDVTGEPVSPENVHKVDVWQVFKSPILVFRTVVIFINWFVVSMVFYGLSMNADSLGGNVYVNFELLTFMEVVAYVLCLLFLNRLGRKKVHCTSMLVGGLACIGTLFVNLYGDESLNWINIILALIGKVGAAAGFAVIFFYSAELFPTVLRNSFMGAGSVFARIGGMVSPYIADLGTVVGGNFGPSLPLLICGLASIFAGCAALTLPETLHKDLPETINDAKKFGREPVVKPDSDKEEGREMLEKDVTSLV</sequence>
<dbReference type="CDD" id="cd17317">
    <property type="entry name" value="MFS_SLC22"/>
    <property type="match status" value="1"/>
</dbReference>
<evidence type="ECO:0000256" key="6">
    <source>
        <dbReference type="SAM" id="Phobius"/>
    </source>
</evidence>
<feature type="domain" description="Major facilitator superfamily (MFS) profile" evidence="7">
    <location>
        <begin position="20"/>
        <end position="516"/>
    </location>
</feature>
<feature type="transmembrane region" description="Helical" evidence="6">
    <location>
        <begin position="222"/>
        <end position="244"/>
    </location>
</feature>
<feature type="transmembrane region" description="Helical" evidence="6">
    <location>
        <begin position="367"/>
        <end position="388"/>
    </location>
</feature>
<feature type="transmembrane region" description="Helical" evidence="6">
    <location>
        <begin position="250"/>
        <end position="269"/>
    </location>
</feature>
<dbReference type="Proteomes" id="UP001347796">
    <property type="component" value="Unassembled WGS sequence"/>
</dbReference>
<dbReference type="PROSITE" id="PS50850">
    <property type="entry name" value="MFS"/>
    <property type="match status" value="1"/>
</dbReference>
<evidence type="ECO:0000256" key="5">
    <source>
        <dbReference type="SAM" id="MobiDB-lite"/>
    </source>
</evidence>
<feature type="transmembrane region" description="Helical" evidence="6">
    <location>
        <begin position="167"/>
        <end position="188"/>
    </location>
</feature>
<keyword evidence="2 6" id="KW-0812">Transmembrane</keyword>
<feature type="transmembrane region" description="Helical" evidence="6">
    <location>
        <begin position="194"/>
        <end position="215"/>
    </location>
</feature>
<evidence type="ECO:0000256" key="2">
    <source>
        <dbReference type="ARBA" id="ARBA00022692"/>
    </source>
</evidence>
<feature type="transmembrane region" description="Helical" evidence="6">
    <location>
        <begin position="459"/>
        <end position="479"/>
    </location>
</feature>
<dbReference type="InterPro" id="IPR020846">
    <property type="entry name" value="MFS_dom"/>
</dbReference>
<feature type="transmembrane region" description="Helical" evidence="6">
    <location>
        <begin position="491"/>
        <end position="512"/>
    </location>
</feature>
<dbReference type="PANTHER" id="PTHR24064">
    <property type="entry name" value="SOLUTE CARRIER FAMILY 22 MEMBER"/>
    <property type="match status" value="1"/>
</dbReference>
<gene>
    <name evidence="8" type="ORF">SNE40_020160</name>
</gene>
<protein>
    <recommendedName>
        <fullName evidence="7">Major facilitator superfamily (MFS) profile domain-containing protein</fullName>
    </recommendedName>
</protein>
<feature type="transmembrane region" description="Helical" evidence="6">
    <location>
        <begin position="20"/>
        <end position="44"/>
    </location>
</feature>
<dbReference type="InterPro" id="IPR005828">
    <property type="entry name" value="MFS_sugar_transport-like"/>
</dbReference>
<proteinExistence type="predicted"/>
<accession>A0AAN8GAC6</accession>
<feature type="transmembrane region" description="Helical" evidence="6">
    <location>
        <begin position="400"/>
        <end position="418"/>
    </location>
</feature>
<reference evidence="8 9" key="1">
    <citation type="submission" date="2024-01" db="EMBL/GenBank/DDBJ databases">
        <title>The genome of the rayed Mediterranean limpet Patella caerulea (Linnaeus, 1758).</title>
        <authorList>
            <person name="Anh-Thu Weber A."/>
            <person name="Halstead-Nussloch G."/>
        </authorList>
    </citation>
    <scope>NUCLEOTIDE SEQUENCE [LARGE SCALE GENOMIC DNA]</scope>
    <source>
        <strain evidence="8">AATW-2023a</strain>
        <tissue evidence="8">Whole specimen</tissue>
    </source>
</reference>
<feature type="transmembrane region" description="Helical" evidence="6">
    <location>
        <begin position="334"/>
        <end position="355"/>
    </location>
</feature>
<dbReference type="Pfam" id="PF00083">
    <property type="entry name" value="Sugar_tr"/>
    <property type="match status" value="1"/>
</dbReference>
<dbReference type="GO" id="GO:0022857">
    <property type="term" value="F:transmembrane transporter activity"/>
    <property type="evidence" value="ECO:0007669"/>
    <property type="project" value="InterPro"/>
</dbReference>
<feature type="region of interest" description="Disordered" evidence="5">
    <location>
        <begin position="531"/>
        <end position="557"/>
    </location>
</feature>
<feature type="transmembrane region" description="Helical" evidence="6">
    <location>
        <begin position="140"/>
        <end position="160"/>
    </location>
</feature>
<name>A0AAN8GAC6_PATCE</name>
<organism evidence="8 9">
    <name type="scientific">Patella caerulea</name>
    <name type="common">Rayed Mediterranean limpet</name>
    <dbReference type="NCBI Taxonomy" id="87958"/>
    <lineage>
        <taxon>Eukaryota</taxon>
        <taxon>Metazoa</taxon>
        <taxon>Spiralia</taxon>
        <taxon>Lophotrochozoa</taxon>
        <taxon>Mollusca</taxon>
        <taxon>Gastropoda</taxon>
        <taxon>Patellogastropoda</taxon>
        <taxon>Patelloidea</taxon>
        <taxon>Patellidae</taxon>
        <taxon>Patella</taxon>
    </lineage>
</organism>
<dbReference type="GO" id="GO:0016020">
    <property type="term" value="C:membrane"/>
    <property type="evidence" value="ECO:0007669"/>
    <property type="project" value="UniProtKB-SubCell"/>
</dbReference>
<keyword evidence="3 6" id="KW-1133">Transmembrane helix</keyword>
<feature type="transmembrane region" description="Helical" evidence="6">
    <location>
        <begin position="424"/>
        <end position="447"/>
    </location>
</feature>